<organism evidence="1 2">
    <name type="scientific">Ambrosiozyma monospora</name>
    <name type="common">Yeast</name>
    <name type="synonym">Endomycopsis monosporus</name>
    <dbReference type="NCBI Taxonomy" id="43982"/>
    <lineage>
        <taxon>Eukaryota</taxon>
        <taxon>Fungi</taxon>
        <taxon>Dikarya</taxon>
        <taxon>Ascomycota</taxon>
        <taxon>Saccharomycotina</taxon>
        <taxon>Pichiomycetes</taxon>
        <taxon>Pichiales</taxon>
        <taxon>Pichiaceae</taxon>
        <taxon>Ambrosiozyma</taxon>
    </lineage>
</organism>
<dbReference type="Proteomes" id="UP001165064">
    <property type="component" value="Unassembled WGS sequence"/>
</dbReference>
<comment type="caution">
    <text evidence="1">The sequence shown here is derived from an EMBL/GenBank/DDBJ whole genome shotgun (WGS) entry which is preliminary data.</text>
</comment>
<gene>
    <name evidence="1" type="ORF">Amon02_000459700</name>
</gene>
<protein>
    <submittedName>
        <fullName evidence="1">Unnamed protein product</fullName>
    </submittedName>
</protein>
<sequence length="197" mass="21061">MFAFFAAILSLIYLVNSQAIPNPLALPVPDEDDSLYECHAACAAVCMGAYQCSPNKNTTSDLDVDCLKSKTEFIDRIPACLDCGWCIWDQGYGILMTSALELVGSATTPTGTSCATKSDSYYALASKVAVNGGIIDHGMVEGEEDGHEHGEEHDDELATKSFDEEVLSTVSISYPVLAEALIRDAMAGEEAEAESFP</sequence>
<proteinExistence type="predicted"/>
<reference evidence="1" key="1">
    <citation type="submission" date="2023-04" db="EMBL/GenBank/DDBJ databases">
        <title>Ambrosiozyma monospora NBRC 10751.</title>
        <authorList>
            <person name="Ichikawa N."/>
            <person name="Sato H."/>
            <person name="Tonouchi N."/>
        </authorList>
    </citation>
    <scope>NUCLEOTIDE SEQUENCE</scope>
    <source>
        <strain evidence="1">NBRC 10751</strain>
    </source>
</reference>
<evidence type="ECO:0000313" key="2">
    <source>
        <dbReference type="Proteomes" id="UP001165064"/>
    </source>
</evidence>
<accession>A0ACB5T485</accession>
<keyword evidence="2" id="KW-1185">Reference proteome</keyword>
<name>A0ACB5T485_AMBMO</name>
<dbReference type="EMBL" id="BSXS01003194">
    <property type="protein sequence ID" value="GME80756.1"/>
    <property type="molecule type" value="Genomic_DNA"/>
</dbReference>
<evidence type="ECO:0000313" key="1">
    <source>
        <dbReference type="EMBL" id="GME80756.1"/>
    </source>
</evidence>